<dbReference type="AlphaFoldDB" id="A0A8C0BN68"/>
<evidence type="ECO:0000259" key="1">
    <source>
        <dbReference type="Pfam" id="PF00076"/>
    </source>
</evidence>
<dbReference type="InterPro" id="IPR035979">
    <property type="entry name" value="RBD_domain_sf"/>
</dbReference>
<dbReference type="GO" id="GO:0003723">
    <property type="term" value="F:RNA binding"/>
    <property type="evidence" value="ECO:0007669"/>
    <property type="project" value="InterPro"/>
</dbReference>
<protein>
    <recommendedName>
        <fullName evidence="1">RRM domain-containing protein</fullName>
    </recommendedName>
</protein>
<sequence>MAAEEGKLFVGGLNFDTDEQGLEQHFSSFGPIAEGEAPPN</sequence>
<dbReference type="SUPFAM" id="SSF54928">
    <property type="entry name" value="RNA-binding domain, RBD"/>
    <property type="match status" value="1"/>
</dbReference>
<keyword evidence="3" id="KW-1185">Reference proteome</keyword>
<dbReference type="Gene3D" id="3.30.70.330">
    <property type="match status" value="1"/>
</dbReference>
<dbReference type="Pfam" id="PF00076">
    <property type="entry name" value="RRM_1"/>
    <property type="match status" value="1"/>
</dbReference>
<accession>A0A8C0BN68</accession>
<evidence type="ECO:0000313" key="2">
    <source>
        <dbReference type="Ensembl" id="ENSBJAP00000019238.1"/>
    </source>
</evidence>
<name>A0A8C0BN68_9AVES</name>
<dbReference type="Ensembl" id="ENSBJAT00000019766.1">
    <property type="protein sequence ID" value="ENSBJAP00000019238.1"/>
    <property type="gene ID" value="ENSBJAG00000012657.1"/>
</dbReference>
<dbReference type="InterPro" id="IPR012677">
    <property type="entry name" value="Nucleotide-bd_a/b_plait_sf"/>
</dbReference>
<dbReference type="Proteomes" id="UP000694555">
    <property type="component" value="Unplaced"/>
</dbReference>
<proteinExistence type="predicted"/>
<feature type="domain" description="RRM" evidence="1">
    <location>
        <begin position="8"/>
        <end position="33"/>
    </location>
</feature>
<dbReference type="InterPro" id="IPR000504">
    <property type="entry name" value="RRM_dom"/>
</dbReference>
<organism evidence="2 3">
    <name type="scientific">Buteo japonicus</name>
    <dbReference type="NCBI Taxonomy" id="224669"/>
    <lineage>
        <taxon>Eukaryota</taxon>
        <taxon>Metazoa</taxon>
        <taxon>Chordata</taxon>
        <taxon>Craniata</taxon>
        <taxon>Vertebrata</taxon>
        <taxon>Euteleostomi</taxon>
        <taxon>Archelosauria</taxon>
        <taxon>Archosauria</taxon>
        <taxon>Dinosauria</taxon>
        <taxon>Saurischia</taxon>
        <taxon>Theropoda</taxon>
        <taxon>Coelurosauria</taxon>
        <taxon>Aves</taxon>
        <taxon>Neognathae</taxon>
        <taxon>Neoaves</taxon>
        <taxon>Telluraves</taxon>
        <taxon>Accipitrimorphae</taxon>
        <taxon>Accipitriformes</taxon>
        <taxon>Accipitridae</taxon>
        <taxon>Accipitrinae</taxon>
        <taxon>Buteo</taxon>
    </lineage>
</organism>
<evidence type="ECO:0000313" key="3">
    <source>
        <dbReference type="Proteomes" id="UP000694555"/>
    </source>
</evidence>
<reference evidence="2" key="1">
    <citation type="submission" date="2025-08" db="UniProtKB">
        <authorList>
            <consortium name="Ensembl"/>
        </authorList>
    </citation>
    <scope>IDENTIFICATION</scope>
</reference>
<reference evidence="2" key="2">
    <citation type="submission" date="2025-09" db="UniProtKB">
        <authorList>
            <consortium name="Ensembl"/>
        </authorList>
    </citation>
    <scope>IDENTIFICATION</scope>
</reference>